<gene>
    <name evidence="6" type="ORF">SAMN05443377_1423</name>
</gene>
<dbReference type="PANTHER" id="PTHR30246:SF1">
    <property type="entry name" value="2-DEHYDRO-3-DEOXY-6-PHOSPHOGALACTONATE ALDOLASE-RELATED"/>
    <property type="match status" value="1"/>
</dbReference>
<dbReference type="SUPFAM" id="SSF51569">
    <property type="entry name" value="Aldolase"/>
    <property type="match status" value="1"/>
</dbReference>
<organism evidence="6 7">
    <name type="scientific">Propionibacterium cyclohexanicum</name>
    <dbReference type="NCBI Taxonomy" id="64702"/>
    <lineage>
        <taxon>Bacteria</taxon>
        <taxon>Bacillati</taxon>
        <taxon>Actinomycetota</taxon>
        <taxon>Actinomycetes</taxon>
        <taxon>Propionibacteriales</taxon>
        <taxon>Propionibacteriaceae</taxon>
        <taxon>Propionibacterium</taxon>
    </lineage>
</organism>
<name>A0A1H9U5Q9_9ACTN</name>
<evidence type="ECO:0000256" key="2">
    <source>
        <dbReference type="ARBA" id="ARBA00006906"/>
    </source>
</evidence>
<sequence>MVLVPDKGLDRVMTVAEVLVQEGLDVLAFGFAGSRGTQDSGGAAGGSDLATLISIYSFRATIGCYGVRSVEDARAAVEAGAAFAICSHPDPQALTALATAGLPFLLDALTPDEVAAAWQRGGACGVHVRPAEVFGRRYADALPEIVPQATLVPTVTDNDVAAEWLEQGAAAVSLSTSVLSRVFSSEDFGSLRQRAADASTMLARHRSA</sequence>
<protein>
    <submittedName>
        <fullName evidence="6">2-dehydro-3-deoxyphosphogluconate aldolase / (4S)-4-hydroxy-2-oxoglutarate aldolase</fullName>
    </submittedName>
</protein>
<proteinExistence type="inferred from homology"/>
<dbReference type="Proteomes" id="UP000198815">
    <property type="component" value="Unassembled WGS sequence"/>
</dbReference>
<comment type="similarity">
    <text evidence="2">Belongs to the KHG/KDPG aldolase family.</text>
</comment>
<evidence type="ECO:0000256" key="4">
    <source>
        <dbReference type="ARBA" id="ARBA00023239"/>
    </source>
</evidence>
<dbReference type="STRING" id="64702.SAMN05443377_1423"/>
<evidence type="ECO:0000256" key="1">
    <source>
        <dbReference type="ARBA" id="ARBA00004761"/>
    </source>
</evidence>
<evidence type="ECO:0000256" key="5">
    <source>
        <dbReference type="ARBA" id="ARBA00023277"/>
    </source>
</evidence>
<dbReference type="GO" id="GO:0016829">
    <property type="term" value="F:lyase activity"/>
    <property type="evidence" value="ECO:0007669"/>
    <property type="project" value="UniProtKB-KW"/>
</dbReference>
<accession>A0A1H9U5Q9</accession>
<comment type="pathway">
    <text evidence="1">Carbohydrate acid metabolism.</text>
</comment>
<dbReference type="AlphaFoldDB" id="A0A1H9U5Q9"/>
<dbReference type="InterPro" id="IPR000887">
    <property type="entry name" value="Aldlse_KDPG_KHG"/>
</dbReference>
<keyword evidence="4" id="KW-0456">Lyase</keyword>
<dbReference type="Gene3D" id="3.20.20.70">
    <property type="entry name" value="Aldolase class I"/>
    <property type="match status" value="1"/>
</dbReference>
<evidence type="ECO:0000313" key="7">
    <source>
        <dbReference type="Proteomes" id="UP000198815"/>
    </source>
</evidence>
<reference evidence="6 7" key="1">
    <citation type="submission" date="2016-10" db="EMBL/GenBank/DDBJ databases">
        <authorList>
            <person name="de Groot N.N."/>
        </authorList>
    </citation>
    <scope>NUCLEOTIDE SEQUENCE [LARGE SCALE GENOMIC DNA]</scope>
    <source>
        <strain evidence="6 7">DSM 16859</strain>
    </source>
</reference>
<dbReference type="EMBL" id="FOGZ01000042">
    <property type="protein sequence ID" value="SES04910.1"/>
    <property type="molecule type" value="Genomic_DNA"/>
</dbReference>
<keyword evidence="7" id="KW-1185">Reference proteome</keyword>
<evidence type="ECO:0000256" key="3">
    <source>
        <dbReference type="ARBA" id="ARBA00011233"/>
    </source>
</evidence>
<dbReference type="InterPro" id="IPR013785">
    <property type="entry name" value="Aldolase_TIM"/>
</dbReference>
<keyword evidence="5" id="KW-0119">Carbohydrate metabolism</keyword>
<comment type="subunit">
    <text evidence="3">Homotrimer.</text>
</comment>
<evidence type="ECO:0000313" key="6">
    <source>
        <dbReference type="EMBL" id="SES04910.1"/>
    </source>
</evidence>
<dbReference type="PANTHER" id="PTHR30246">
    <property type="entry name" value="2-KETO-3-DEOXY-6-PHOSPHOGLUCONATE ALDOLASE"/>
    <property type="match status" value="1"/>
</dbReference>